<comment type="catalytic activity">
    <reaction evidence="9">
        <text>L-threonyl-[protein] + ATP = O-phospho-L-threonyl-[protein] + ADP + H(+)</text>
        <dbReference type="Rhea" id="RHEA:46608"/>
        <dbReference type="Rhea" id="RHEA-COMP:11060"/>
        <dbReference type="Rhea" id="RHEA-COMP:11605"/>
        <dbReference type="ChEBI" id="CHEBI:15378"/>
        <dbReference type="ChEBI" id="CHEBI:30013"/>
        <dbReference type="ChEBI" id="CHEBI:30616"/>
        <dbReference type="ChEBI" id="CHEBI:61977"/>
        <dbReference type="ChEBI" id="CHEBI:456216"/>
        <dbReference type="EC" id="2.7.11.1"/>
    </reaction>
</comment>
<feature type="compositionally biased region" description="Polar residues" evidence="12">
    <location>
        <begin position="601"/>
        <end position="612"/>
    </location>
</feature>
<dbReference type="PROSITE" id="PS50011">
    <property type="entry name" value="PROTEIN_KINASE_DOM"/>
    <property type="match status" value="1"/>
</dbReference>
<proteinExistence type="inferred from homology"/>
<feature type="region of interest" description="Disordered" evidence="12">
    <location>
        <begin position="87"/>
        <end position="111"/>
    </location>
</feature>
<evidence type="ECO:0000256" key="3">
    <source>
        <dbReference type="ARBA" id="ARBA00022527"/>
    </source>
</evidence>
<dbReference type="PROSITE" id="PS00108">
    <property type="entry name" value="PROTEIN_KINASE_ST"/>
    <property type="match status" value="1"/>
</dbReference>
<evidence type="ECO:0000256" key="13">
    <source>
        <dbReference type="SAM" id="Phobius"/>
    </source>
</evidence>
<keyword evidence="6 11" id="KW-0547">Nucleotide-binding</keyword>
<dbReference type="InterPro" id="IPR000719">
    <property type="entry name" value="Prot_kinase_dom"/>
</dbReference>
<keyword evidence="8 11" id="KW-0067">ATP-binding</keyword>
<dbReference type="AlphaFoldDB" id="A0A914I2J0"/>
<keyword evidence="7" id="KW-0418">Kinase</keyword>
<protein>
    <recommendedName>
        <fullName evidence="2">non-specific serine/threonine protein kinase</fullName>
        <ecNumber evidence="2">2.7.11.1</ecNumber>
    </recommendedName>
</protein>
<evidence type="ECO:0000313" key="16">
    <source>
        <dbReference type="WBParaSite" id="Gr19_v10_g602.t1"/>
    </source>
</evidence>
<feature type="region of interest" description="Disordered" evidence="12">
    <location>
        <begin position="593"/>
        <end position="612"/>
    </location>
</feature>
<keyword evidence="15" id="KW-1185">Reference proteome</keyword>
<evidence type="ECO:0000256" key="12">
    <source>
        <dbReference type="SAM" id="MobiDB-lite"/>
    </source>
</evidence>
<evidence type="ECO:0000256" key="6">
    <source>
        <dbReference type="ARBA" id="ARBA00022741"/>
    </source>
</evidence>
<dbReference type="Pfam" id="PF00069">
    <property type="entry name" value="Pkinase"/>
    <property type="match status" value="1"/>
</dbReference>
<keyword evidence="5" id="KW-0808">Transferase</keyword>
<organism evidence="15 16">
    <name type="scientific">Globodera rostochiensis</name>
    <name type="common">Golden nematode worm</name>
    <name type="synonym">Heterodera rostochiensis</name>
    <dbReference type="NCBI Taxonomy" id="31243"/>
    <lineage>
        <taxon>Eukaryota</taxon>
        <taxon>Metazoa</taxon>
        <taxon>Ecdysozoa</taxon>
        <taxon>Nematoda</taxon>
        <taxon>Chromadorea</taxon>
        <taxon>Rhabditida</taxon>
        <taxon>Tylenchina</taxon>
        <taxon>Tylenchomorpha</taxon>
        <taxon>Tylenchoidea</taxon>
        <taxon>Heteroderidae</taxon>
        <taxon>Heteroderinae</taxon>
        <taxon>Globodera</taxon>
    </lineage>
</organism>
<dbReference type="GO" id="GO:0004674">
    <property type="term" value="F:protein serine/threonine kinase activity"/>
    <property type="evidence" value="ECO:0007669"/>
    <property type="project" value="UniProtKB-KW"/>
</dbReference>
<evidence type="ECO:0000256" key="10">
    <source>
        <dbReference type="ARBA" id="ARBA00048679"/>
    </source>
</evidence>
<dbReference type="GO" id="GO:0005524">
    <property type="term" value="F:ATP binding"/>
    <property type="evidence" value="ECO:0007669"/>
    <property type="project" value="UniProtKB-UniRule"/>
</dbReference>
<feature type="binding site" evidence="11">
    <location>
        <position position="267"/>
    </location>
    <ligand>
        <name>ATP</name>
        <dbReference type="ChEBI" id="CHEBI:30616"/>
    </ligand>
</feature>
<feature type="compositionally biased region" description="Pro residues" evidence="12">
    <location>
        <begin position="505"/>
        <end position="514"/>
    </location>
</feature>
<dbReference type="InterPro" id="IPR008271">
    <property type="entry name" value="Ser/Thr_kinase_AS"/>
</dbReference>
<dbReference type="WBParaSite" id="Gr19_v10_g602.t1">
    <property type="protein sequence ID" value="Gr19_v10_g602.t1"/>
    <property type="gene ID" value="Gr19_v10_g602"/>
</dbReference>
<dbReference type="Proteomes" id="UP000887572">
    <property type="component" value="Unplaced"/>
</dbReference>
<keyword evidence="13" id="KW-0812">Transmembrane</keyword>
<feature type="compositionally biased region" description="Basic and acidic residues" evidence="12">
    <location>
        <begin position="543"/>
        <end position="563"/>
    </location>
</feature>
<dbReference type="InterPro" id="IPR017441">
    <property type="entry name" value="Protein_kinase_ATP_BS"/>
</dbReference>
<dbReference type="GO" id="GO:0035095">
    <property type="term" value="P:behavioral response to nicotine"/>
    <property type="evidence" value="ECO:0007669"/>
    <property type="project" value="UniProtKB-ARBA"/>
</dbReference>
<feature type="region of interest" description="Disordered" evidence="12">
    <location>
        <begin position="129"/>
        <end position="151"/>
    </location>
</feature>
<keyword evidence="13" id="KW-0472">Membrane</keyword>
<dbReference type="FunFam" id="3.30.200.20:FF:000156">
    <property type="entry name" value="MAP kinase-activated protein kinase 3"/>
    <property type="match status" value="1"/>
</dbReference>
<feature type="region of interest" description="Disordered" evidence="12">
    <location>
        <begin position="505"/>
        <end position="588"/>
    </location>
</feature>
<evidence type="ECO:0000313" key="15">
    <source>
        <dbReference type="Proteomes" id="UP000887572"/>
    </source>
</evidence>
<dbReference type="InterPro" id="IPR011009">
    <property type="entry name" value="Kinase-like_dom_sf"/>
</dbReference>
<evidence type="ECO:0000256" key="9">
    <source>
        <dbReference type="ARBA" id="ARBA00047899"/>
    </source>
</evidence>
<feature type="compositionally biased region" description="Acidic residues" evidence="12">
    <location>
        <begin position="129"/>
        <end position="141"/>
    </location>
</feature>
<reference evidence="16" key="1">
    <citation type="submission" date="2022-11" db="UniProtKB">
        <authorList>
            <consortium name="WormBaseParasite"/>
        </authorList>
    </citation>
    <scope>IDENTIFICATION</scope>
</reference>
<accession>A0A914I2J0</accession>
<dbReference type="SUPFAM" id="SSF56112">
    <property type="entry name" value="Protein kinase-like (PK-like)"/>
    <property type="match status" value="1"/>
</dbReference>
<comment type="catalytic activity">
    <reaction evidence="10">
        <text>L-seryl-[protein] + ATP = O-phospho-L-seryl-[protein] + ADP + H(+)</text>
        <dbReference type="Rhea" id="RHEA:17989"/>
        <dbReference type="Rhea" id="RHEA-COMP:9863"/>
        <dbReference type="Rhea" id="RHEA-COMP:11604"/>
        <dbReference type="ChEBI" id="CHEBI:15378"/>
        <dbReference type="ChEBI" id="CHEBI:29999"/>
        <dbReference type="ChEBI" id="CHEBI:30616"/>
        <dbReference type="ChEBI" id="CHEBI:83421"/>
        <dbReference type="ChEBI" id="CHEBI:456216"/>
        <dbReference type="EC" id="2.7.11.1"/>
    </reaction>
</comment>
<dbReference type="SMART" id="SM00220">
    <property type="entry name" value="S_TKc"/>
    <property type="match status" value="1"/>
</dbReference>
<keyword evidence="13" id="KW-1133">Transmembrane helix</keyword>
<sequence>MAINTTQKPSYTFNRSIYTFCRIFVFEWQIVLFFITLPAISFDVYLLVEKRRHSKQLNTVEEVGSPELEDAEREGNPFLRALDELSRQQQSGEGHKSPPPPDSPSGRGEQQQICMSACAPLDAQLSDFVDESPSVDDDDSPGDAMDGIRHGLFPYSSGSSPVASFRLAVRQSRAPSTCGKFNESLLGGLPNSDVLKSSLCVCTSIRRTAATASLLGEEEAPEGKRLKLKESPVTNEYKISHEIVGIGESGKVMACYHKRTGEKCALKVLRDNARSRRELELHWSAAGHPHVVSIGDMFENCFDGLKCLLVVVEFMGGGDLLTIFEENGRLAYSEKCVSRIVSQIGSAVQYLHDRNIAHRDIKLENILCSSNAVEQCTFKLADFGFAKRAEKGRLMESPCCTPAYVCPEILNRQQYDKGCDIWALGVATYILLCGYPPFYSMQGLPFSPGMRERITVGMFAFPEDEWGDVSLSTKNTLAAMLRTDPAERLTIEQLMSSALIRPAGQPPKAFPLPPVHSDSSISDGGFESAAETAKISSSAESGSDSHTECECKRGQVLSEHSENDGAIAPRTRVQYPGKDPKTVKNNALLERRRAAAAAKSKTPTAETIGQKG</sequence>
<feature type="domain" description="Protein kinase" evidence="14">
    <location>
        <begin position="238"/>
        <end position="500"/>
    </location>
</feature>
<evidence type="ECO:0000256" key="11">
    <source>
        <dbReference type="PROSITE-ProRule" id="PRU10141"/>
    </source>
</evidence>
<comment type="similarity">
    <text evidence="1">Belongs to the protein kinase superfamily. CAMK Ser/Thr protein kinase family.</text>
</comment>
<evidence type="ECO:0000256" key="8">
    <source>
        <dbReference type="ARBA" id="ARBA00022840"/>
    </source>
</evidence>
<dbReference type="Gene3D" id="3.30.200.20">
    <property type="entry name" value="Phosphorylase Kinase, domain 1"/>
    <property type="match status" value="1"/>
</dbReference>
<dbReference type="PROSITE" id="PS00107">
    <property type="entry name" value="PROTEIN_KINASE_ATP"/>
    <property type="match status" value="1"/>
</dbReference>
<evidence type="ECO:0000259" key="14">
    <source>
        <dbReference type="PROSITE" id="PS50011"/>
    </source>
</evidence>
<dbReference type="EC" id="2.7.11.1" evidence="2"/>
<dbReference type="PANTHER" id="PTHR24349">
    <property type="entry name" value="SERINE/THREONINE-PROTEIN KINASE"/>
    <property type="match status" value="1"/>
</dbReference>
<evidence type="ECO:0000256" key="1">
    <source>
        <dbReference type="ARBA" id="ARBA00006692"/>
    </source>
</evidence>
<dbReference type="GO" id="GO:0019901">
    <property type="term" value="F:protein kinase binding"/>
    <property type="evidence" value="ECO:0007669"/>
    <property type="project" value="UniProtKB-ARBA"/>
</dbReference>
<evidence type="ECO:0000256" key="2">
    <source>
        <dbReference type="ARBA" id="ARBA00012513"/>
    </source>
</evidence>
<name>A0A914I2J0_GLORO</name>
<evidence type="ECO:0000256" key="4">
    <source>
        <dbReference type="ARBA" id="ARBA00022553"/>
    </source>
</evidence>
<dbReference type="InterPro" id="IPR050205">
    <property type="entry name" value="CDPK_Ser/Thr_kinases"/>
</dbReference>
<dbReference type="Gene3D" id="1.10.510.10">
    <property type="entry name" value="Transferase(Phosphotransferase) domain 1"/>
    <property type="match status" value="1"/>
</dbReference>
<keyword evidence="4" id="KW-0597">Phosphoprotein</keyword>
<evidence type="ECO:0000256" key="7">
    <source>
        <dbReference type="ARBA" id="ARBA00022777"/>
    </source>
</evidence>
<keyword evidence="3" id="KW-0723">Serine/threonine-protein kinase</keyword>
<evidence type="ECO:0000256" key="5">
    <source>
        <dbReference type="ARBA" id="ARBA00022679"/>
    </source>
</evidence>
<feature type="transmembrane region" description="Helical" evidence="13">
    <location>
        <begin position="28"/>
        <end position="48"/>
    </location>
</feature>